<feature type="non-terminal residue" evidence="2">
    <location>
        <position position="364"/>
    </location>
</feature>
<dbReference type="Pfam" id="PF14223">
    <property type="entry name" value="Retrotran_gag_2"/>
    <property type="match status" value="2"/>
</dbReference>
<dbReference type="PANTHER" id="PTHR35317">
    <property type="entry name" value="OS04G0629600 PROTEIN"/>
    <property type="match status" value="1"/>
</dbReference>
<feature type="region of interest" description="Disordered" evidence="1">
    <location>
        <begin position="343"/>
        <end position="364"/>
    </location>
</feature>
<sequence>MLARKNELNACGTLLMALPDKHQLKFNTHKDAKTLMEAIEKRFRGNTETKKVQKTLLKQQYKNFTCSSNESLDQIQDRLQKLISQLEILRVSLSQKDINLNQSNSPQLDNEDLKQIDADDLEEMDLKWSLKDTRRNDAAKPQRRNVLVETSTSNALVSQCDGVGGYDWIFQAEKEPTNYALMAFSSLSSSSDNEYETAKELWEAILKTFGGNEATKKTKKNQLKLQYGNFKAEESETLEQTFNRLQAIMSHIEFMNVEIEQDDLNQKFLTSLAPEWLILQAIVSHLEFMDVEFEQYDLNQKFLTSLVPEWLMYTIVWRNKDDLDTMSLDDVYNHLNVYEPEVQKKSESNSQNMDFISSSNTSSG</sequence>
<evidence type="ECO:0000313" key="2">
    <source>
        <dbReference type="EMBL" id="GEY25178.1"/>
    </source>
</evidence>
<reference evidence="2" key="1">
    <citation type="journal article" date="2019" name="Sci. Rep.">
        <title>Draft genome of Tanacetum cinerariifolium, the natural source of mosquito coil.</title>
        <authorList>
            <person name="Yamashiro T."/>
            <person name="Shiraishi A."/>
            <person name="Satake H."/>
            <person name="Nakayama K."/>
        </authorList>
    </citation>
    <scope>NUCLEOTIDE SEQUENCE</scope>
</reference>
<protein>
    <submittedName>
        <fullName evidence="2">Uncharacterized protein</fullName>
    </submittedName>
</protein>
<gene>
    <name evidence="2" type="ORF">Tci_397152</name>
</gene>
<proteinExistence type="predicted"/>
<feature type="compositionally biased region" description="Polar residues" evidence="1">
    <location>
        <begin position="348"/>
        <end position="364"/>
    </location>
</feature>
<evidence type="ECO:0000256" key="1">
    <source>
        <dbReference type="SAM" id="MobiDB-lite"/>
    </source>
</evidence>
<dbReference type="AlphaFoldDB" id="A0A699HIF3"/>
<accession>A0A699HIF3</accession>
<comment type="caution">
    <text evidence="2">The sequence shown here is derived from an EMBL/GenBank/DDBJ whole genome shotgun (WGS) entry which is preliminary data.</text>
</comment>
<dbReference type="EMBL" id="BKCJ010163430">
    <property type="protein sequence ID" value="GEY25178.1"/>
    <property type="molecule type" value="Genomic_DNA"/>
</dbReference>
<dbReference type="PANTHER" id="PTHR35317:SF23">
    <property type="entry name" value="OS04G0629600 PROTEIN"/>
    <property type="match status" value="1"/>
</dbReference>
<name>A0A699HIF3_TANCI</name>
<organism evidence="2">
    <name type="scientific">Tanacetum cinerariifolium</name>
    <name type="common">Dalmatian daisy</name>
    <name type="synonym">Chrysanthemum cinerariifolium</name>
    <dbReference type="NCBI Taxonomy" id="118510"/>
    <lineage>
        <taxon>Eukaryota</taxon>
        <taxon>Viridiplantae</taxon>
        <taxon>Streptophyta</taxon>
        <taxon>Embryophyta</taxon>
        <taxon>Tracheophyta</taxon>
        <taxon>Spermatophyta</taxon>
        <taxon>Magnoliopsida</taxon>
        <taxon>eudicotyledons</taxon>
        <taxon>Gunneridae</taxon>
        <taxon>Pentapetalae</taxon>
        <taxon>asterids</taxon>
        <taxon>campanulids</taxon>
        <taxon>Asterales</taxon>
        <taxon>Asteraceae</taxon>
        <taxon>Asteroideae</taxon>
        <taxon>Anthemideae</taxon>
        <taxon>Anthemidinae</taxon>
        <taxon>Tanacetum</taxon>
    </lineage>
</organism>